<feature type="region of interest" description="Disordered" evidence="1">
    <location>
        <begin position="1"/>
        <end position="20"/>
    </location>
</feature>
<evidence type="ECO:0000313" key="3">
    <source>
        <dbReference type="Proteomes" id="UP000728185"/>
    </source>
</evidence>
<feature type="compositionally biased region" description="Basic and acidic residues" evidence="1">
    <location>
        <begin position="1"/>
        <end position="10"/>
    </location>
</feature>
<feature type="region of interest" description="Disordered" evidence="1">
    <location>
        <begin position="124"/>
        <end position="163"/>
    </location>
</feature>
<sequence>MGESNFHDTTRLINSRNPAGYRIPPTAKPFALGYPPFTYEPLDSECPCAGWKQPTFPWHQRWTEIQPAKTVDCLTRSYYPYKDDRVNIDRTDRSDENLTIYDQLLDESTDVTYVELSDSSKLRNLMRSKSSSPPRARSQQPGVARWNNRTTKQTLFKLPPPPPRILSTWSRAEATGGAVTTTAKANLKVRSFQPFDQFAYPPMKDKQHQNINAHHHSRLSVLRDLRHSNRLQEAVNSHSDAPPSGFMPTDTDALVNSVFAVLLTQLKHRRLAYRNSNQTDQDCVPSTLNFETKDLTDQPAHRHISIREENSLPLDINGTDSSSSHGLDLCVRWAAGTSDSINQTQKLGASLRKTYICATLFGPKGTTLCGRRSRRVFSPKNHHRDSGRLRNRALHTQNKSGYHNVRSCHLCQAAIRTAQRKILMAENLSTKSAKNTSLACHSSGSSSVSESWFPDEYEQCQATPERLRRSQSHCDKPALRLNSAHRLQRRQVVSGEFHWSPNRQFSENISVVNVGEMKTSATFNFDHAAELAQFNQPVLDNSICYLRPPSLDKILQASKEDTQDKNP</sequence>
<dbReference type="AlphaFoldDB" id="A0A8E0RXS2"/>
<reference evidence="2" key="1">
    <citation type="submission" date="2019-05" db="EMBL/GenBank/DDBJ databases">
        <title>Annotation for the trematode Fasciolopsis buski.</title>
        <authorList>
            <person name="Choi Y.-J."/>
        </authorList>
    </citation>
    <scope>NUCLEOTIDE SEQUENCE</scope>
    <source>
        <strain evidence="2">HT</strain>
        <tissue evidence="2">Whole worm</tissue>
    </source>
</reference>
<dbReference type="Proteomes" id="UP000728185">
    <property type="component" value="Unassembled WGS sequence"/>
</dbReference>
<accession>A0A8E0RXS2</accession>
<feature type="compositionally biased region" description="Low complexity" evidence="1">
    <location>
        <begin position="127"/>
        <end position="141"/>
    </location>
</feature>
<protein>
    <submittedName>
        <fullName evidence="2">Uncharacterized protein</fullName>
    </submittedName>
</protein>
<gene>
    <name evidence="2" type="ORF">FBUS_05870</name>
</gene>
<dbReference type="EMBL" id="LUCM01006850">
    <property type="protein sequence ID" value="KAA0190675.1"/>
    <property type="molecule type" value="Genomic_DNA"/>
</dbReference>
<evidence type="ECO:0000313" key="2">
    <source>
        <dbReference type="EMBL" id="KAA0190675.1"/>
    </source>
</evidence>
<proteinExistence type="predicted"/>
<comment type="caution">
    <text evidence="2">The sequence shown here is derived from an EMBL/GenBank/DDBJ whole genome shotgun (WGS) entry which is preliminary data.</text>
</comment>
<evidence type="ECO:0000256" key="1">
    <source>
        <dbReference type="SAM" id="MobiDB-lite"/>
    </source>
</evidence>
<organism evidence="2 3">
    <name type="scientific">Fasciolopsis buskii</name>
    <dbReference type="NCBI Taxonomy" id="27845"/>
    <lineage>
        <taxon>Eukaryota</taxon>
        <taxon>Metazoa</taxon>
        <taxon>Spiralia</taxon>
        <taxon>Lophotrochozoa</taxon>
        <taxon>Platyhelminthes</taxon>
        <taxon>Trematoda</taxon>
        <taxon>Digenea</taxon>
        <taxon>Plagiorchiida</taxon>
        <taxon>Echinostomata</taxon>
        <taxon>Echinostomatoidea</taxon>
        <taxon>Fasciolidae</taxon>
        <taxon>Fasciolopsis</taxon>
    </lineage>
</organism>
<keyword evidence="3" id="KW-1185">Reference proteome</keyword>
<name>A0A8E0RXS2_9TREM</name>
<dbReference type="OrthoDB" id="6263987at2759"/>